<evidence type="ECO:0000259" key="17">
    <source>
        <dbReference type="Pfam" id="PF05347"/>
    </source>
</evidence>
<feature type="transmembrane region" description="Helical" evidence="16">
    <location>
        <begin position="35"/>
        <end position="57"/>
    </location>
</feature>
<keyword evidence="11" id="KW-0007">Acetylation</keyword>
<keyword evidence="19" id="KW-1185">Reference proteome</keyword>
<dbReference type="OrthoDB" id="13598at2759"/>
<evidence type="ECO:0000256" key="3">
    <source>
        <dbReference type="ARBA" id="ARBA00009508"/>
    </source>
</evidence>
<dbReference type="PANTHER" id="PTHR12868:SF0">
    <property type="entry name" value="NADH DEHYDROGENASE [UBIQUINONE] 1 BETA SUBCOMPLEX SUBUNIT 9"/>
    <property type="match status" value="1"/>
</dbReference>
<evidence type="ECO:0000256" key="15">
    <source>
        <dbReference type="ARBA" id="ARBA00032528"/>
    </source>
</evidence>
<comment type="function">
    <text evidence="1">Accessory subunit of the mitochondrial membrane respiratory chain NADH dehydrogenase (Complex I), that is believed to be not involved in catalysis. Complex I functions in the transfer of electrons from NADH to the respiratory chain. The immediate electron acceptor for the enzyme is believed to be ubiquinone.</text>
</comment>
<keyword evidence="9" id="KW-0999">Mitochondrion inner membrane</keyword>
<dbReference type="Proteomes" id="UP000789570">
    <property type="component" value="Unassembled WGS sequence"/>
</dbReference>
<evidence type="ECO:0000313" key="19">
    <source>
        <dbReference type="Proteomes" id="UP000789570"/>
    </source>
</evidence>
<feature type="domain" description="Complex 1 LYR protein" evidence="17">
    <location>
        <begin position="69"/>
        <end position="125"/>
    </location>
</feature>
<comment type="subcellular location">
    <subcellularLocation>
        <location evidence="2">Mitochondrion inner membrane</location>
        <topology evidence="2">Peripheral membrane protein</topology>
        <orientation evidence="2">Matrix side</orientation>
    </subcellularLocation>
</comment>
<dbReference type="InterPro" id="IPR045292">
    <property type="entry name" value="Complex1_LYR_NDUFB9_LYRM3"/>
</dbReference>
<gene>
    <name evidence="18" type="ORF">FCALED_LOCUS9898</name>
</gene>
<evidence type="ECO:0000256" key="2">
    <source>
        <dbReference type="ARBA" id="ARBA00004443"/>
    </source>
</evidence>
<comment type="caution">
    <text evidence="18">The sequence shown here is derived from an EMBL/GenBank/DDBJ whole genome shotgun (WGS) entry which is preliminary data.</text>
</comment>
<dbReference type="PANTHER" id="PTHR12868">
    <property type="entry name" value="NADH-UBIQUINONE OXIDOREDUCTASE B22 SUBUNIT"/>
    <property type="match status" value="1"/>
</dbReference>
<evidence type="ECO:0000313" key="18">
    <source>
        <dbReference type="EMBL" id="CAG8627792.1"/>
    </source>
</evidence>
<evidence type="ECO:0000256" key="1">
    <source>
        <dbReference type="ARBA" id="ARBA00002920"/>
    </source>
</evidence>
<keyword evidence="8" id="KW-0679">Respiratory chain</keyword>
<evidence type="ECO:0000256" key="10">
    <source>
        <dbReference type="ARBA" id="ARBA00022982"/>
    </source>
</evidence>
<keyword evidence="16" id="KW-1133">Transmembrane helix</keyword>
<evidence type="ECO:0000256" key="16">
    <source>
        <dbReference type="SAM" id="Phobius"/>
    </source>
</evidence>
<evidence type="ECO:0000256" key="8">
    <source>
        <dbReference type="ARBA" id="ARBA00022660"/>
    </source>
</evidence>
<dbReference type="GO" id="GO:0005743">
    <property type="term" value="C:mitochondrial inner membrane"/>
    <property type="evidence" value="ECO:0007669"/>
    <property type="project" value="UniProtKB-SubCell"/>
</dbReference>
<accession>A0A9N9GR75</accession>
<dbReference type="Pfam" id="PF05347">
    <property type="entry name" value="Complex1_LYR"/>
    <property type="match status" value="1"/>
</dbReference>
<evidence type="ECO:0000256" key="9">
    <source>
        <dbReference type="ARBA" id="ARBA00022792"/>
    </source>
</evidence>
<keyword evidence="7" id="KW-0597">Phosphoprotein</keyword>
<comment type="similarity">
    <text evidence="3">Belongs to the complex I LYR family.</text>
</comment>
<dbReference type="InterPro" id="IPR033034">
    <property type="entry name" value="NDUFB9"/>
</dbReference>
<keyword evidence="16" id="KW-0812">Transmembrane</keyword>
<keyword evidence="6" id="KW-0813">Transport</keyword>
<evidence type="ECO:0000256" key="5">
    <source>
        <dbReference type="ARBA" id="ARBA00018684"/>
    </source>
</evidence>
<dbReference type="AlphaFoldDB" id="A0A9N9GR75"/>
<dbReference type="InterPro" id="IPR008011">
    <property type="entry name" value="Complex1_LYR_dom"/>
</dbReference>
<evidence type="ECO:0000256" key="13">
    <source>
        <dbReference type="ARBA" id="ARBA00023136"/>
    </source>
</evidence>
<organism evidence="18 19">
    <name type="scientific">Funneliformis caledonium</name>
    <dbReference type="NCBI Taxonomy" id="1117310"/>
    <lineage>
        <taxon>Eukaryota</taxon>
        <taxon>Fungi</taxon>
        <taxon>Fungi incertae sedis</taxon>
        <taxon>Mucoromycota</taxon>
        <taxon>Glomeromycotina</taxon>
        <taxon>Glomeromycetes</taxon>
        <taxon>Glomerales</taxon>
        <taxon>Glomeraceae</taxon>
        <taxon>Funneliformis</taxon>
    </lineage>
</organism>
<protein>
    <recommendedName>
        <fullName evidence="5">NADH dehydrogenase [ubiquinone] 1 beta subcomplex subunit 9</fullName>
    </recommendedName>
    <alternativeName>
        <fullName evidence="14">Complex I-B22</fullName>
    </alternativeName>
    <alternativeName>
        <fullName evidence="15">NADH-ubiquinone oxidoreductase B22 subunit</fullName>
    </alternativeName>
</protein>
<evidence type="ECO:0000256" key="14">
    <source>
        <dbReference type="ARBA" id="ARBA00030192"/>
    </source>
</evidence>
<sequence length="136" mass="15821">MYGLIDDSSHDFIKQFVLVLNTSAFILICNDDDDILAAFAFLSNIVNIQIASFFTMLQPAFPVVHKQYVTSLYRRSLRTALDWYVDRSAWRPVALEIRARFEANRNVASLQELRKILLDTEKELENYSHPDPYKCN</sequence>
<keyword evidence="12" id="KW-0496">Mitochondrion</keyword>
<evidence type="ECO:0000256" key="11">
    <source>
        <dbReference type="ARBA" id="ARBA00022990"/>
    </source>
</evidence>
<evidence type="ECO:0000256" key="7">
    <source>
        <dbReference type="ARBA" id="ARBA00022553"/>
    </source>
</evidence>
<evidence type="ECO:0000256" key="12">
    <source>
        <dbReference type="ARBA" id="ARBA00023128"/>
    </source>
</evidence>
<keyword evidence="10" id="KW-0249">Electron transport</keyword>
<dbReference type="EMBL" id="CAJVPQ010003431">
    <property type="protein sequence ID" value="CAG8627792.1"/>
    <property type="molecule type" value="Genomic_DNA"/>
</dbReference>
<dbReference type="CDD" id="cd20263">
    <property type="entry name" value="Complex1_LYR_NDUFB9_LYRM3"/>
    <property type="match status" value="1"/>
</dbReference>
<evidence type="ECO:0000256" key="6">
    <source>
        <dbReference type="ARBA" id="ARBA00022448"/>
    </source>
</evidence>
<dbReference type="GO" id="GO:0006120">
    <property type="term" value="P:mitochondrial electron transport, NADH to ubiquinone"/>
    <property type="evidence" value="ECO:0007669"/>
    <property type="project" value="InterPro"/>
</dbReference>
<evidence type="ECO:0000256" key="4">
    <source>
        <dbReference type="ARBA" id="ARBA00011790"/>
    </source>
</evidence>
<reference evidence="18" key="1">
    <citation type="submission" date="2021-06" db="EMBL/GenBank/DDBJ databases">
        <authorList>
            <person name="Kallberg Y."/>
            <person name="Tangrot J."/>
            <person name="Rosling A."/>
        </authorList>
    </citation>
    <scope>NUCLEOTIDE SEQUENCE</scope>
    <source>
        <strain evidence="18">UK204</strain>
    </source>
</reference>
<proteinExistence type="inferred from homology"/>
<keyword evidence="13 16" id="KW-0472">Membrane</keyword>
<comment type="subunit">
    <text evidence="4">Mammalian complex I is composed of 45 different subunits.</text>
</comment>
<name>A0A9N9GR75_9GLOM</name>